<sequence length="530" mass="58137">MQLEHSVRRGTRLITGKLVGGPLKAKVVFLPSSKRSLTTRCRQDPNRLSWRANQRKSWVPTVTIAIASTIAGAAALGAYSLLSDRGPQPPVAADPSKKTLLILGTGWGSVSLLKGLDTSKYNVVVISPRDHFLFTPLLPSCVTGLLEGRSLTEPIRNILSQKSGSVKFRKASVSKIDYANRVVHLNDSELGCNSTWKDRISFDMLVIGVGAENATFGIPGVKEYACFLKEASDARHIRQRVMNCLEQASQEQSDEEIERMLHVVVVGGGPTGIETAAELRDLFKDDLKHQIPHLSDKVKVSLVEALPSVLPMFSEGLIQYTESRFAEQQIGIHKNTKVKKITNNQIETEVLQPDGSTKSELVPYGLLVWAAGNAVRPVVRDFMNQLPEQASSRRGLLVDDYLRVQGTENVWAIGDCTATKYSPTGQVAHQEGAYLAESLNMKASIEEDLAKTQALPPFEYTHQGTLAYVGNNHAIADLSMFGKGIASAGPLTHVLWRAAYIKMCISARTRYFITGDWLRASIFGRSVIAE</sequence>
<keyword evidence="4" id="KW-0274">FAD</keyword>
<comment type="catalytic activity">
    <reaction evidence="9">
        <text>a ubiquinone + NADH + H(+) = a ubiquinol + NAD(+)</text>
        <dbReference type="Rhea" id="RHEA:23152"/>
        <dbReference type="Rhea" id="RHEA-COMP:9565"/>
        <dbReference type="Rhea" id="RHEA-COMP:9566"/>
        <dbReference type="ChEBI" id="CHEBI:15378"/>
        <dbReference type="ChEBI" id="CHEBI:16389"/>
        <dbReference type="ChEBI" id="CHEBI:17976"/>
        <dbReference type="ChEBI" id="CHEBI:57540"/>
        <dbReference type="ChEBI" id="CHEBI:57945"/>
    </reaction>
</comment>
<evidence type="ECO:0000256" key="3">
    <source>
        <dbReference type="ARBA" id="ARBA00022630"/>
    </source>
</evidence>
<dbReference type="InterPro" id="IPR023753">
    <property type="entry name" value="FAD/NAD-binding_dom"/>
</dbReference>
<keyword evidence="14" id="KW-1185">Reference proteome</keyword>
<dbReference type="GO" id="GO:0005739">
    <property type="term" value="C:mitochondrion"/>
    <property type="evidence" value="ECO:0007669"/>
    <property type="project" value="UniProtKB-ARBA"/>
</dbReference>
<dbReference type="EC" id="1.6.5.9" evidence="2"/>
<keyword evidence="6" id="KW-0560">Oxidoreductase</keyword>
<dbReference type="OrthoDB" id="3244603at2759"/>
<comment type="similarity">
    <text evidence="1">Belongs to the NADH dehydrogenase family.</text>
</comment>
<evidence type="ECO:0000256" key="1">
    <source>
        <dbReference type="ARBA" id="ARBA00005272"/>
    </source>
</evidence>
<dbReference type="OMA" id="MQGGLHV"/>
<organism evidence="13 14">
    <name type="scientific">Aspergillus calidoustus</name>
    <dbReference type="NCBI Taxonomy" id="454130"/>
    <lineage>
        <taxon>Eukaryota</taxon>
        <taxon>Fungi</taxon>
        <taxon>Dikarya</taxon>
        <taxon>Ascomycota</taxon>
        <taxon>Pezizomycotina</taxon>
        <taxon>Eurotiomycetes</taxon>
        <taxon>Eurotiomycetidae</taxon>
        <taxon>Eurotiales</taxon>
        <taxon>Aspergillaceae</taxon>
        <taxon>Aspergillus</taxon>
        <taxon>Aspergillus subgen. Nidulantes</taxon>
    </lineage>
</organism>
<dbReference type="Gene3D" id="3.50.50.100">
    <property type="match status" value="1"/>
</dbReference>
<dbReference type="Proteomes" id="UP000054771">
    <property type="component" value="Unassembled WGS sequence"/>
</dbReference>
<evidence type="ECO:0000256" key="5">
    <source>
        <dbReference type="ARBA" id="ARBA00022946"/>
    </source>
</evidence>
<evidence type="ECO:0000256" key="4">
    <source>
        <dbReference type="ARBA" id="ARBA00022827"/>
    </source>
</evidence>
<protein>
    <recommendedName>
        <fullName evidence="2">NADH:ubiquinone reductase (non-electrogenic)</fullName>
        <ecNumber evidence="2">1.6.5.9</ecNumber>
    </recommendedName>
</protein>
<evidence type="ECO:0000259" key="12">
    <source>
        <dbReference type="Pfam" id="PF22366"/>
    </source>
</evidence>
<keyword evidence="5" id="KW-0809">Transit peptide</keyword>
<keyword evidence="10" id="KW-0812">Transmembrane</keyword>
<dbReference type="InterPro" id="IPR036188">
    <property type="entry name" value="FAD/NAD-bd_sf"/>
</dbReference>
<dbReference type="PANTHER" id="PTHR43706">
    <property type="entry name" value="NADH DEHYDROGENASE"/>
    <property type="match status" value="1"/>
</dbReference>
<dbReference type="InterPro" id="IPR045024">
    <property type="entry name" value="NDH-2"/>
</dbReference>
<evidence type="ECO:0000313" key="14">
    <source>
        <dbReference type="Proteomes" id="UP000054771"/>
    </source>
</evidence>
<dbReference type="PRINTS" id="PR00368">
    <property type="entry name" value="FADPNR"/>
</dbReference>
<dbReference type="InterPro" id="IPR054585">
    <property type="entry name" value="NDH2-like_C"/>
</dbReference>
<comment type="catalytic activity">
    <reaction evidence="8">
        <text>a quinone + NADH + H(+) = a quinol + NAD(+)</text>
        <dbReference type="Rhea" id="RHEA:46160"/>
        <dbReference type="ChEBI" id="CHEBI:15378"/>
        <dbReference type="ChEBI" id="CHEBI:24646"/>
        <dbReference type="ChEBI" id="CHEBI:57540"/>
        <dbReference type="ChEBI" id="CHEBI:57945"/>
        <dbReference type="ChEBI" id="CHEBI:132124"/>
        <dbReference type="EC" id="1.6.5.9"/>
    </reaction>
</comment>
<dbReference type="STRING" id="454130.A0A0U5FZ40"/>
<evidence type="ECO:0000256" key="10">
    <source>
        <dbReference type="SAM" id="Phobius"/>
    </source>
</evidence>
<evidence type="ECO:0000256" key="8">
    <source>
        <dbReference type="ARBA" id="ARBA00047599"/>
    </source>
</evidence>
<name>A0A0U5FZ40_ASPCI</name>
<evidence type="ECO:0000256" key="7">
    <source>
        <dbReference type="ARBA" id="ARBA00023027"/>
    </source>
</evidence>
<dbReference type="GO" id="GO:0050136">
    <property type="term" value="F:NADH dehydrogenase (quinone) (non-electrogenic) activity"/>
    <property type="evidence" value="ECO:0007669"/>
    <property type="project" value="UniProtKB-EC"/>
</dbReference>
<dbReference type="AlphaFoldDB" id="A0A0U5FZ40"/>
<proteinExistence type="inferred from homology"/>
<reference evidence="14" key="1">
    <citation type="journal article" date="2016" name="Genome Announc.">
        <title>Draft genome sequences of fungus Aspergillus calidoustus.</title>
        <authorList>
            <person name="Horn F."/>
            <person name="Linde J."/>
            <person name="Mattern D.J."/>
            <person name="Walther G."/>
            <person name="Guthke R."/>
            <person name="Scherlach K."/>
            <person name="Martin K."/>
            <person name="Brakhage A.A."/>
            <person name="Petzke L."/>
            <person name="Valiante V."/>
        </authorList>
    </citation>
    <scope>NUCLEOTIDE SEQUENCE [LARGE SCALE GENOMIC DNA]</scope>
    <source>
        <strain evidence="14">SF006504</strain>
    </source>
</reference>
<accession>A0A0U5FZ40</accession>
<evidence type="ECO:0000256" key="9">
    <source>
        <dbReference type="ARBA" id="ARBA00049010"/>
    </source>
</evidence>
<keyword evidence="7" id="KW-0520">NAD</keyword>
<dbReference type="Pfam" id="PF07992">
    <property type="entry name" value="Pyr_redox_2"/>
    <property type="match status" value="1"/>
</dbReference>
<keyword evidence="10" id="KW-0472">Membrane</keyword>
<feature type="domain" description="External alternative NADH-ubiquinone oxidoreductase-like C-terminal" evidence="12">
    <location>
        <begin position="462"/>
        <end position="525"/>
    </location>
</feature>
<dbReference type="EMBL" id="CDMC01000004">
    <property type="protein sequence ID" value="CEL03933.1"/>
    <property type="molecule type" value="Genomic_DNA"/>
</dbReference>
<evidence type="ECO:0000256" key="2">
    <source>
        <dbReference type="ARBA" id="ARBA00012637"/>
    </source>
</evidence>
<dbReference type="PANTHER" id="PTHR43706:SF47">
    <property type="entry name" value="EXTERNAL NADH-UBIQUINONE OXIDOREDUCTASE 1, MITOCHONDRIAL-RELATED"/>
    <property type="match status" value="1"/>
</dbReference>
<dbReference type="Pfam" id="PF22366">
    <property type="entry name" value="NDH2_C"/>
    <property type="match status" value="1"/>
</dbReference>
<gene>
    <name evidence="13" type="ORF">ASPCAL05069</name>
</gene>
<keyword evidence="10" id="KW-1133">Transmembrane helix</keyword>
<dbReference type="SUPFAM" id="SSF51905">
    <property type="entry name" value="FAD/NAD(P)-binding domain"/>
    <property type="match status" value="2"/>
</dbReference>
<feature type="transmembrane region" description="Helical" evidence="10">
    <location>
        <begin position="57"/>
        <end position="82"/>
    </location>
</feature>
<evidence type="ECO:0000313" key="13">
    <source>
        <dbReference type="EMBL" id="CEL03933.1"/>
    </source>
</evidence>
<evidence type="ECO:0000256" key="6">
    <source>
        <dbReference type="ARBA" id="ARBA00023002"/>
    </source>
</evidence>
<evidence type="ECO:0000259" key="11">
    <source>
        <dbReference type="Pfam" id="PF07992"/>
    </source>
</evidence>
<feature type="domain" description="FAD/NAD(P)-binding" evidence="11">
    <location>
        <begin position="100"/>
        <end position="432"/>
    </location>
</feature>
<keyword evidence="3" id="KW-0285">Flavoprotein</keyword>